<reference evidence="14" key="1">
    <citation type="submission" date="2021-02" db="EMBL/GenBank/DDBJ databases">
        <authorList>
            <person name="Nowell W R."/>
        </authorList>
    </citation>
    <scope>NUCLEOTIDE SEQUENCE</scope>
</reference>
<dbReference type="Gene3D" id="1.10.510.10">
    <property type="entry name" value="Transferase(Phosphotransferase) domain 1"/>
    <property type="match status" value="1"/>
</dbReference>
<comment type="similarity">
    <text evidence="5">Belongs to the protein kinase superfamily. STE Ser/Thr protein kinase family. MAP kinase kinase subfamily.</text>
</comment>
<keyword evidence="3" id="KW-0418">Kinase</keyword>
<feature type="domain" description="Protein kinase" evidence="13">
    <location>
        <begin position="170"/>
        <end position="436"/>
    </location>
</feature>
<dbReference type="SMART" id="SM00220">
    <property type="entry name" value="S_TKc"/>
    <property type="match status" value="1"/>
</dbReference>
<dbReference type="Proteomes" id="UP000663882">
    <property type="component" value="Unassembled WGS sequence"/>
</dbReference>
<dbReference type="OrthoDB" id="10059432at2759"/>
<comment type="catalytic activity">
    <reaction evidence="8">
        <text>L-threonyl-[protein] + ATP = O-phospho-L-threonyl-[protein] + ADP + H(+)</text>
        <dbReference type="Rhea" id="RHEA:46608"/>
        <dbReference type="Rhea" id="RHEA-COMP:11060"/>
        <dbReference type="Rhea" id="RHEA-COMP:11605"/>
        <dbReference type="ChEBI" id="CHEBI:15378"/>
        <dbReference type="ChEBI" id="CHEBI:30013"/>
        <dbReference type="ChEBI" id="CHEBI:30616"/>
        <dbReference type="ChEBI" id="CHEBI:61977"/>
        <dbReference type="ChEBI" id="CHEBI:456216"/>
        <dbReference type="EC" id="2.7.12.2"/>
    </reaction>
</comment>
<evidence type="ECO:0000313" key="14">
    <source>
        <dbReference type="EMBL" id="CAF1071631.1"/>
    </source>
</evidence>
<dbReference type="EMBL" id="CAJNOO010000970">
    <property type="protein sequence ID" value="CAF1071631.1"/>
    <property type="molecule type" value="Genomic_DNA"/>
</dbReference>
<keyword evidence="11" id="KW-0723">Serine/threonine-protein kinase</keyword>
<keyword evidence="1" id="KW-0808">Transferase</keyword>
<feature type="binding site" evidence="10">
    <location>
        <position position="200"/>
    </location>
    <ligand>
        <name>ATP</name>
        <dbReference type="ChEBI" id="CHEBI:30616"/>
    </ligand>
</feature>
<evidence type="ECO:0000256" key="2">
    <source>
        <dbReference type="ARBA" id="ARBA00022741"/>
    </source>
</evidence>
<dbReference type="PANTHER" id="PTHR48013:SF9">
    <property type="entry name" value="DUAL SPECIFICITY MITOGEN-ACTIVATED PROTEIN KINASE KINASE 5"/>
    <property type="match status" value="1"/>
</dbReference>
<sequence>MNDLRDEQLFLDEDTEKCSEEDQIAEQPDQDNTSTETKETDLPSVILSDEIQSISQSDNNDRNGYTESALLSAATSSNDFESSQTIEFSSIIIDYTSVSHAVEPFDSVIETPSEKLSIKSTTSKRKSKHSDFFIEIVEEEKSIKCSWDAPKDSTELNFNNQKIKVTVEDLDIVESVGEGHFGSVESVTIKKYPDTFMAVKRISLSTKEEWASVTTTELKMMEEVGNGDCPYLINYYGSMIDTIYSELCIFMEYMDTTLSRFYETMHLLGNIDPNNLDFLLRRVIHNIASALQFLAERHYLHRDIKPDNILVNNDGVFKLNDYGTCCEMNEMGLAQSSPIGTIAYFSPELVRDPPAPSTIQGDMWALGISLIETIIGEHPCAVSNYTERLSTLSTWNREILEGMIPDDIREFILQLLAIEAEQRPDSYAEILEMSFIRDLHNEPTDGRYIFIITIIRIIHESDT</sequence>
<accession>A0A814LXS0</accession>
<dbReference type="GO" id="GO:0004708">
    <property type="term" value="F:MAP kinase kinase activity"/>
    <property type="evidence" value="ECO:0007669"/>
    <property type="project" value="UniProtKB-EC"/>
</dbReference>
<keyword evidence="2 10" id="KW-0547">Nucleotide-binding</keyword>
<dbReference type="SUPFAM" id="SSF56112">
    <property type="entry name" value="Protein kinase-like (PK-like)"/>
    <property type="match status" value="1"/>
</dbReference>
<evidence type="ECO:0000256" key="10">
    <source>
        <dbReference type="PROSITE-ProRule" id="PRU10141"/>
    </source>
</evidence>
<evidence type="ECO:0000313" key="15">
    <source>
        <dbReference type="Proteomes" id="UP000663882"/>
    </source>
</evidence>
<dbReference type="GO" id="GO:0005524">
    <property type="term" value="F:ATP binding"/>
    <property type="evidence" value="ECO:0007669"/>
    <property type="project" value="UniProtKB-UniRule"/>
</dbReference>
<evidence type="ECO:0000256" key="1">
    <source>
        <dbReference type="ARBA" id="ARBA00022679"/>
    </source>
</evidence>
<dbReference type="EC" id="2.7.12.2" evidence="6"/>
<evidence type="ECO:0000256" key="11">
    <source>
        <dbReference type="RuleBase" id="RU000304"/>
    </source>
</evidence>
<dbReference type="AlphaFoldDB" id="A0A814LXS0"/>
<dbReference type="InterPro" id="IPR008271">
    <property type="entry name" value="Ser/Thr_kinase_AS"/>
</dbReference>
<protein>
    <recommendedName>
        <fullName evidence="6">mitogen-activated protein kinase kinase</fullName>
        <ecNumber evidence="6">2.7.12.2</ecNumber>
    </recommendedName>
</protein>
<dbReference type="Gene3D" id="3.30.200.20">
    <property type="entry name" value="Phosphorylase Kinase, domain 1"/>
    <property type="match status" value="1"/>
</dbReference>
<dbReference type="PROSITE" id="PS50011">
    <property type="entry name" value="PROTEIN_KINASE_DOM"/>
    <property type="match status" value="1"/>
</dbReference>
<evidence type="ECO:0000259" key="13">
    <source>
        <dbReference type="PROSITE" id="PS50011"/>
    </source>
</evidence>
<evidence type="ECO:0000256" key="6">
    <source>
        <dbReference type="ARBA" id="ARBA00038999"/>
    </source>
</evidence>
<evidence type="ECO:0000256" key="12">
    <source>
        <dbReference type="SAM" id="MobiDB-lite"/>
    </source>
</evidence>
<dbReference type="PANTHER" id="PTHR48013">
    <property type="entry name" value="DUAL SPECIFICITY MITOGEN-ACTIVATED PROTEIN KINASE KINASE 5-RELATED"/>
    <property type="match status" value="1"/>
</dbReference>
<comment type="catalytic activity">
    <reaction evidence="9">
        <text>L-tyrosyl-[protein] + ATP = O-phospho-L-tyrosyl-[protein] + ADP + H(+)</text>
        <dbReference type="Rhea" id="RHEA:10596"/>
        <dbReference type="Rhea" id="RHEA-COMP:10136"/>
        <dbReference type="Rhea" id="RHEA-COMP:20101"/>
        <dbReference type="ChEBI" id="CHEBI:15378"/>
        <dbReference type="ChEBI" id="CHEBI:30616"/>
        <dbReference type="ChEBI" id="CHEBI:46858"/>
        <dbReference type="ChEBI" id="CHEBI:61978"/>
        <dbReference type="ChEBI" id="CHEBI:456216"/>
        <dbReference type="EC" id="2.7.12.2"/>
    </reaction>
</comment>
<evidence type="ECO:0000256" key="8">
    <source>
        <dbReference type="ARBA" id="ARBA00049299"/>
    </source>
</evidence>
<dbReference type="Pfam" id="PF00069">
    <property type="entry name" value="Pkinase"/>
    <property type="match status" value="1"/>
</dbReference>
<comment type="catalytic activity">
    <reaction evidence="7">
        <text>L-seryl-[protein] + ATP = O-phospho-L-seryl-[protein] + ADP + H(+)</text>
        <dbReference type="Rhea" id="RHEA:17989"/>
        <dbReference type="Rhea" id="RHEA-COMP:9863"/>
        <dbReference type="Rhea" id="RHEA-COMP:11604"/>
        <dbReference type="ChEBI" id="CHEBI:15378"/>
        <dbReference type="ChEBI" id="CHEBI:29999"/>
        <dbReference type="ChEBI" id="CHEBI:30616"/>
        <dbReference type="ChEBI" id="CHEBI:83421"/>
        <dbReference type="ChEBI" id="CHEBI:456216"/>
        <dbReference type="EC" id="2.7.12.2"/>
    </reaction>
</comment>
<name>A0A814LXS0_9BILA</name>
<evidence type="ECO:0000256" key="5">
    <source>
        <dbReference type="ARBA" id="ARBA00038035"/>
    </source>
</evidence>
<dbReference type="InterPro" id="IPR017441">
    <property type="entry name" value="Protein_kinase_ATP_BS"/>
</dbReference>
<dbReference type="InterPro" id="IPR011009">
    <property type="entry name" value="Kinase-like_dom_sf"/>
</dbReference>
<proteinExistence type="inferred from homology"/>
<evidence type="ECO:0000256" key="4">
    <source>
        <dbReference type="ARBA" id="ARBA00022840"/>
    </source>
</evidence>
<evidence type="ECO:0000256" key="9">
    <source>
        <dbReference type="ARBA" id="ARBA00051693"/>
    </source>
</evidence>
<evidence type="ECO:0000256" key="3">
    <source>
        <dbReference type="ARBA" id="ARBA00022777"/>
    </source>
</evidence>
<keyword evidence="4 10" id="KW-0067">ATP-binding</keyword>
<feature type="region of interest" description="Disordered" evidence="12">
    <location>
        <begin position="1"/>
        <end position="47"/>
    </location>
</feature>
<dbReference type="PROSITE" id="PS00107">
    <property type="entry name" value="PROTEIN_KINASE_ATP"/>
    <property type="match status" value="1"/>
</dbReference>
<feature type="compositionally biased region" description="Acidic residues" evidence="12">
    <location>
        <begin position="9"/>
        <end position="24"/>
    </location>
</feature>
<dbReference type="GO" id="GO:0004674">
    <property type="term" value="F:protein serine/threonine kinase activity"/>
    <property type="evidence" value="ECO:0007669"/>
    <property type="project" value="UniProtKB-KW"/>
</dbReference>
<gene>
    <name evidence="14" type="ORF">RFH988_LOCUS17807</name>
</gene>
<evidence type="ECO:0000256" key="7">
    <source>
        <dbReference type="ARBA" id="ARBA00049014"/>
    </source>
</evidence>
<dbReference type="InterPro" id="IPR000719">
    <property type="entry name" value="Prot_kinase_dom"/>
</dbReference>
<comment type="caution">
    <text evidence="14">The sequence shown here is derived from an EMBL/GenBank/DDBJ whole genome shotgun (WGS) entry which is preliminary data.</text>
</comment>
<dbReference type="PROSITE" id="PS00108">
    <property type="entry name" value="PROTEIN_KINASE_ST"/>
    <property type="match status" value="1"/>
</dbReference>
<organism evidence="14 15">
    <name type="scientific">Rotaria sordida</name>
    <dbReference type="NCBI Taxonomy" id="392033"/>
    <lineage>
        <taxon>Eukaryota</taxon>
        <taxon>Metazoa</taxon>
        <taxon>Spiralia</taxon>
        <taxon>Gnathifera</taxon>
        <taxon>Rotifera</taxon>
        <taxon>Eurotatoria</taxon>
        <taxon>Bdelloidea</taxon>
        <taxon>Philodinida</taxon>
        <taxon>Philodinidae</taxon>
        <taxon>Rotaria</taxon>
    </lineage>
</organism>